<evidence type="ECO:0000313" key="8">
    <source>
        <dbReference type="Proteomes" id="UP000175971"/>
    </source>
</evidence>
<comment type="caution">
    <text evidence="7">The sequence shown here is derived from an EMBL/GenBank/DDBJ whole genome shotgun (WGS) entry which is preliminary data.</text>
</comment>
<dbReference type="PANTHER" id="PTHR43046">
    <property type="entry name" value="GDP-MANNOSE MANNOSYL HYDROLASE"/>
    <property type="match status" value="1"/>
</dbReference>
<keyword evidence="4" id="KW-0460">Magnesium</keyword>
<evidence type="ECO:0000313" key="7">
    <source>
        <dbReference type="EMBL" id="OEV19364.1"/>
    </source>
</evidence>
<sequence>MNVASDALVVELSEYDRTLPRKRVAAGVLFFDAEGRVMLVDPVYKDPWEIPGGAVEWDESPRDGAVREVKEELGLAWPAGRLLGIDWVGPRPGRSEGMVAIFDGGVLSSEQVAGIRLQEEEVRAFEFVGLEQVRERLIPLLARRVEACMAARERGEMIYLENGVPQ</sequence>
<organism evidence="7 8">
    <name type="scientific">Streptomyces nanshensis</name>
    <dbReference type="NCBI Taxonomy" id="518642"/>
    <lineage>
        <taxon>Bacteria</taxon>
        <taxon>Bacillati</taxon>
        <taxon>Actinomycetota</taxon>
        <taxon>Actinomycetes</taxon>
        <taxon>Kitasatosporales</taxon>
        <taxon>Streptomycetaceae</taxon>
        <taxon>Streptomyces</taxon>
    </lineage>
</organism>
<dbReference type="EMBL" id="LJGZ01000085">
    <property type="protein sequence ID" value="OEV19364.1"/>
    <property type="molecule type" value="Genomic_DNA"/>
</dbReference>
<dbReference type="InterPro" id="IPR020084">
    <property type="entry name" value="NUDIX_hydrolase_CS"/>
</dbReference>
<dbReference type="PATRIC" id="fig|518642.7.peg.147"/>
<dbReference type="CDD" id="cd18876">
    <property type="entry name" value="NUDIX_Hydrolase"/>
    <property type="match status" value="1"/>
</dbReference>
<dbReference type="PROSITE" id="PS51462">
    <property type="entry name" value="NUDIX"/>
    <property type="match status" value="1"/>
</dbReference>
<dbReference type="OrthoDB" id="4247482at2"/>
<accession>A0A1E7LT34</accession>
<comment type="cofactor">
    <cofactor evidence="1">
        <name>Mg(2+)</name>
        <dbReference type="ChEBI" id="CHEBI:18420"/>
    </cofactor>
</comment>
<evidence type="ECO:0000256" key="5">
    <source>
        <dbReference type="RuleBase" id="RU003476"/>
    </source>
</evidence>
<reference evidence="7 8" key="1">
    <citation type="journal article" date="2016" name="Front. Microbiol.">
        <title>Comparative Genomics Analysis of Streptomyces Species Reveals Their Adaptation to the Marine Environment and Their Diversity at the Genomic Level.</title>
        <authorList>
            <person name="Tian X."/>
            <person name="Zhang Z."/>
            <person name="Yang T."/>
            <person name="Chen M."/>
            <person name="Li J."/>
            <person name="Chen F."/>
            <person name="Yang J."/>
            <person name="Li W."/>
            <person name="Zhang B."/>
            <person name="Zhang Z."/>
            <person name="Wu J."/>
            <person name="Zhang C."/>
            <person name="Long L."/>
            <person name="Xiao J."/>
        </authorList>
    </citation>
    <scope>NUCLEOTIDE SEQUENCE [LARGE SCALE GENOMIC DNA]</scope>
    <source>
        <strain evidence="7 8">SCSIO M10372</strain>
    </source>
</reference>
<dbReference type="PANTHER" id="PTHR43046:SF12">
    <property type="entry name" value="GDP-MANNOSE MANNOSYL HYDROLASE"/>
    <property type="match status" value="1"/>
</dbReference>
<protein>
    <recommendedName>
        <fullName evidence="6">Nudix hydrolase domain-containing protein</fullName>
    </recommendedName>
</protein>
<comment type="similarity">
    <text evidence="2 5">Belongs to the Nudix hydrolase family.</text>
</comment>
<proteinExistence type="inferred from homology"/>
<evidence type="ECO:0000256" key="3">
    <source>
        <dbReference type="ARBA" id="ARBA00022801"/>
    </source>
</evidence>
<dbReference type="Proteomes" id="UP000175971">
    <property type="component" value="Unassembled WGS sequence"/>
</dbReference>
<dbReference type="InterPro" id="IPR020476">
    <property type="entry name" value="Nudix_hydrolase"/>
</dbReference>
<gene>
    <name evidence="7" type="ORF">AN221_17455</name>
</gene>
<evidence type="ECO:0000259" key="6">
    <source>
        <dbReference type="PROSITE" id="PS51462"/>
    </source>
</evidence>
<evidence type="ECO:0000256" key="1">
    <source>
        <dbReference type="ARBA" id="ARBA00001946"/>
    </source>
</evidence>
<dbReference type="GO" id="GO:0016787">
    <property type="term" value="F:hydrolase activity"/>
    <property type="evidence" value="ECO:0007669"/>
    <property type="project" value="UniProtKB-KW"/>
</dbReference>
<dbReference type="Gene3D" id="3.90.79.10">
    <property type="entry name" value="Nucleoside Triphosphate Pyrophosphohydrolase"/>
    <property type="match status" value="1"/>
</dbReference>
<dbReference type="InterPro" id="IPR015797">
    <property type="entry name" value="NUDIX_hydrolase-like_dom_sf"/>
</dbReference>
<keyword evidence="3 5" id="KW-0378">Hydrolase</keyword>
<dbReference type="PRINTS" id="PR00502">
    <property type="entry name" value="NUDIXFAMILY"/>
</dbReference>
<dbReference type="PROSITE" id="PS00893">
    <property type="entry name" value="NUDIX_BOX"/>
    <property type="match status" value="1"/>
</dbReference>
<dbReference type="InterPro" id="IPR000086">
    <property type="entry name" value="NUDIX_hydrolase_dom"/>
</dbReference>
<dbReference type="SUPFAM" id="SSF55811">
    <property type="entry name" value="Nudix"/>
    <property type="match status" value="1"/>
</dbReference>
<dbReference type="Pfam" id="PF00293">
    <property type="entry name" value="NUDIX"/>
    <property type="match status" value="1"/>
</dbReference>
<feature type="domain" description="Nudix hydrolase" evidence="6">
    <location>
        <begin position="20"/>
        <end position="150"/>
    </location>
</feature>
<name>A0A1E7LT34_9ACTN</name>
<evidence type="ECO:0000256" key="4">
    <source>
        <dbReference type="ARBA" id="ARBA00022842"/>
    </source>
</evidence>
<keyword evidence="8" id="KW-1185">Reference proteome</keyword>
<dbReference type="AlphaFoldDB" id="A0A1E7LT34"/>
<evidence type="ECO:0000256" key="2">
    <source>
        <dbReference type="ARBA" id="ARBA00005582"/>
    </source>
</evidence>